<dbReference type="AlphaFoldDB" id="A0A4P7D5P9"/>
<dbReference type="InterPro" id="IPR011033">
    <property type="entry name" value="PRC_barrel-like_sf"/>
</dbReference>
<dbReference type="GO" id="GO:0030077">
    <property type="term" value="C:plasma membrane light-harvesting complex"/>
    <property type="evidence" value="ECO:0007669"/>
    <property type="project" value="InterPro"/>
</dbReference>
<geneLocation type="plasmid" evidence="1 2">
    <name>unnamed1</name>
</geneLocation>
<evidence type="ECO:0000313" key="2">
    <source>
        <dbReference type="Proteomes" id="UP000295727"/>
    </source>
</evidence>
<keyword evidence="2" id="KW-1185">Reference proteome</keyword>
<dbReference type="Gene3D" id="3.90.50.10">
    <property type="entry name" value="Photosynthetic Reaction Center, subunit H, domain 2"/>
    <property type="match status" value="1"/>
</dbReference>
<dbReference type="KEGG" id="ppai:E1956_43860"/>
<dbReference type="Proteomes" id="UP000295727">
    <property type="component" value="Plasmid unnamed1"/>
</dbReference>
<protein>
    <submittedName>
        <fullName evidence="1">Uncharacterized protein</fullName>
    </submittedName>
</protein>
<dbReference type="InterPro" id="IPR014747">
    <property type="entry name" value="Bac_photo_RC_H_C"/>
</dbReference>
<keyword evidence="1" id="KW-0614">Plasmid</keyword>
<organism evidence="1 2">
    <name type="scientific">Paraburkholderia pallida</name>
    <dbReference type="NCBI Taxonomy" id="2547399"/>
    <lineage>
        <taxon>Bacteria</taxon>
        <taxon>Pseudomonadati</taxon>
        <taxon>Pseudomonadota</taxon>
        <taxon>Betaproteobacteria</taxon>
        <taxon>Burkholderiales</taxon>
        <taxon>Burkholderiaceae</taxon>
        <taxon>Paraburkholderia</taxon>
    </lineage>
</organism>
<reference evidence="1 2" key="1">
    <citation type="submission" date="2019-03" db="EMBL/GenBank/DDBJ databases">
        <title>Paraburkholderia sp. 7MH5, isolated from subtropical forest soil.</title>
        <authorList>
            <person name="Gao Z.-H."/>
            <person name="Qiu L.-H."/>
        </authorList>
    </citation>
    <scope>NUCLEOTIDE SEQUENCE [LARGE SCALE GENOMIC DNA]</scope>
    <source>
        <strain evidence="1 2">7MH5</strain>
        <plasmid evidence="1 2">unnamed1</plasmid>
    </source>
</reference>
<sequence length="77" mass="8602">MLRCIEDPHGRTFRTSDCDVESVNQFYFDDEACGIRYLVVETGDLLHSRLVLVSIFPQAHRPLIEGGPCEFGAVTGT</sequence>
<dbReference type="OrthoDB" id="9793882at2"/>
<name>A0A4P7D5P9_9BURK</name>
<evidence type="ECO:0000313" key="1">
    <source>
        <dbReference type="EMBL" id="QBR04096.1"/>
    </source>
</evidence>
<dbReference type="GO" id="GO:0019684">
    <property type="term" value="P:photosynthesis, light reaction"/>
    <property type="evidence" value="ECO:0007669"/>
    <property type="project" value="InterPro"/>
</dbReference>
<gene>
    <name evidence="1" type="ORF">E1956_43860</name>
</gene>
<proteinExistence type="predicted"/>
<dbReference type="EMBL" id="CP038152">
    <property type="protein sequence ID" value="QBR04096.1"/>
    <property type="molecule type" value="Genomic_DNA"/>
</dbReference>
<accession>A0A4P7D5P9</accession>
<dbReference type="SUPFAM" id="SSF50346">
    <property type="entry name" value="PRC-barrel domain"/>
    <property type="match status" value="1"/>
</dbReference>